<gene>
    <name evidence="14" type="ORF">EI163_04110</name>
</gene>
<feature type="binding site" evidence="12">
    <location>
        <begin position="34"/>
        <end position="41"/>
    </location>
    <ligand>
        <name>ATP</name>
        <dbReference type="ChEBI" id="CHEBI:30616"/>
    </ligand>
</feature>
<evidence type="ECO:0000256" key="4">
    <source>
        <dbReference type="ARBA" id="ARBA00022806"/>
    </source>
</evidence>
<dbReference type="PROSITE" id="PS51198">
    <property type="entry name" value="UVRD_HELICASE_ATP_BIND"/>
    <property type="match status" value="1"/>
</dbReference>
<dbReference type="InterPro" id="IPR027417">
    <property type="entry name" value="P-loop_NTPase"/>
</dbReference>
<evidence type="ECO:0000259" key="13">
    <source>
        <dbReference type="PROSITE" id="PS51198"/>
    </source>
</evidence>
<evidence type="ECO:0000313" key="14">
    <source>
        <dbReference type="EMBL" id="MBE0402748.1"/>
    </source>
</evidence>
<keyword evidence="15" id="KW-1185">Reference proteome</keyword>
<organism evidence="14 15">
    <name type="scientific">Halomonas citrativorans</name>
    <dbReference type="NCBI Taxonomy" id="2742612"/>
    <lineage>
        <taxon>Bacteria</taxon>
        <taxon>Pseudomonadati</taxon>
        <taxon>Pseudomonadota</taxon>
        <taxon>Gammaproteobacteria</taxon>
        <taxon>Oceanospirillales</taxon>
        <taxon>Halomonadaceae</taxon>
        <taxon>Halomonas</taxon>
    </lineage>
</organism>
<dbReference type="Gene3D" id="1.10.10.160">
    <property type="match status" value="1"/>
</dbReference>
<feature type="domain" description="UvrD-like helicase ATP-binding" evidence="13">
    <location>
        <begin position="13"/>
        <end position="291"/>
    </location>
</feature>
<keyword evidence="4 12" id="KW-0347">Helicase</keyword>
<dbReference type="Proteomes" id="UP000754821">
    <property type="component" value="Unassembled WGS sequence"/>
</dbReference>
<comment type="similarity">
    <text evidence="1">Belongs to the helicase family. UvrD subfamily.</text>
</comment>
<dbReference type="Pfam" id="PF13361">
    <property type="entry name" value="UvrD_C"/>
    <property type="match status" value="1"/>
</dbReference>
<dbReference type="EMBL" id="RRZC01000003">
    <property type="protein sequence ID" value="MBE0402748.1"/>
    <property type="molecule type" value="Genomic_DNA"/>
</dbReference>
<keyword evidence="3 12" id="KW-0378">Hydrolase</keyword>
<evidence type="ECO:0000256" key="10">
    <source>
        <dbReference type="ARBA" id="ARBA00034923"/>
    </source>
</evidence>
<dbReference type="GO" id="GO:0004386">
    <property type="term" value="F:helicase activity"/>
    <property type="evidence" value="ECO:0007669"/>
    <property type="project" value="UniProtKB-KW"/>
</dbReference>
<keyword evidence="6" id="KW-0238">DNA-binding</keyword>
<dbReference type="PANTHER" id="PTHR11070:SF2">
    <property type="entry name" value="ATP-DEPENDENT DNA HELICASE SRS2"/>
    <property type="match status" value="1"/>
</dbReference>
<dbReference type="InterPro" id="IPR014016">
    <property type="entry name" value="UvrD-like_ATP-bd"/>
</dbReference>
<keyword evidence="5 12" id="KW-0067">ATP-binding</keyword>
<accession>A0ABR9F8C7</accession>
<evidence type="ECO:0000256" key="6">
    <source>
        <dbReference type="ARBA" id="ARBA00023125"/>
    </source>
</evidence>
<dbReference type="SUPFAM" id="SSF52540">
    <property type="entry name" value="P-loop containing nucleoside triphosphate hydrolases"/>
    <property type="match status" value="1"/>
</dbReference>
<keyword evidence="7" id="KW-0413">Isomerase</keyword>
<dbReference type="InterPro" id="IPR014017">
    <property type="entry name" value="DNA_helicase_UvrD-like_C"/>
</dbReference>
<dbReference type="InterPro" id="IPR013986">
    <property type="entry name" value="DExx_box_DNA_helicase_dom_sf"/>
</dbReference>
<dbReference type="InterPro" id="IPR000212">
    <property type="entry name" value="DNA_helicase_UvrD/REP"/>
</dbReference>
<evidence type="ECO:0000256" key="7">
    <source>
        <dbReference type="ARBA" id="ARBA00023235"/>
    </source>
</evidence>
<comment type="caution">
    <text evidence="14">The sequence shown here is derived from an EMBL/GenBank/DDBJ whole genome shotgun (WGS) entry which is preliminary data.</text>
</comment>
<dbReference type="CDD" id="cd17932">
    <property type="entry name" value="DEXQc_UvrD"/>
    <property type="match status" value="1"/>
</dbReference>
<reference evidence="14 15" key="1">
    <citation type="submission" date="2020-07" db="EMBL/GenBank/DDBJ databases">
        <title>Halophilic bacteria isolated from french cheeses.</title>
        <authorList>
            <person name="Kothe C.I."/>
            <person name="Farah-Kraiem B."/>
            <person name="Renault P."/>
            <person name="Dridi B."/>
        </authorList>
    </citation>
    <scope>NUCLEOTIDE SEQUENCE [LARGE SCALE GENOMIC DNA]</scope>
    <source>
        <strain evidence="14 15">FME16</strain>
    </source>
</reference>
<comment type="catalytic activity">
    <reaction evidence="8">
        <text>Couples ATP hydrolysis with the unwinding of duplex DNA by translocating in the 3'-5' direction.</text>
        <dbReference type="EC" id="5.6.2.4"/>
    </reaction>
</comment>
<evidence type="ECO:0000256" key="5">
    <source>
        <dbReference type="ARBA" id="ARBA00022840"/>
    </source>
</evidence>
<comment type="catalytic activity">
    <reaction evidence="11">
        <text>ATP + H2O = ADP + phosphate + H(+)</text>
        <dbReference type="Rhea" id="RHEA:13065"/>
        <dbReference type="ChEBI" id="CHEBI:15377"/>
        <dbReference type="ChEBI" id="CHEBI:15378"/>
        <dbReference type="ChEBI" id="CHEBI:30616"/>
        <dbReference type="ChEBI" id="CHEBI:43474"/>
        <dbReference type="ChEBI" id="CHEBI:456216"/>
        <dbReference type="EC" id="5.6.2.4"/>
    </reaction>
</comment>
<dbReference type="Pfam" id="PF00580">
    <property type="entry name" value="UvrD-helicase"/>
    <property type="match status" value="1"/>
</dbReference>
<evidence type="ECO:0000256" key="1">
    <source>
        <dbReference type="ARBA" id="ARBA00009922"/>
    </source>
</evidence>
<protein>
    <recommendedName>
        <fullName evidence="9">DNA 3'-5' helicase</fullName>
        <ecNumber evidence="9">5.6.2.4</ecNumber>
    </recommendedName>
    <alternativeName>
        <fullName evidence="10">DNA 3'-5' helicase II</fullName>
    </alternativeName>
</protein>
<evidence type="ECO:0000256" key="12">
    <source>
        <dbReference type="PROSITE-ProRule" id="PRU00560"/>
    </source>
</evidence>
<evidence type="ECO:0000256" key="3">
    <source>
        <dbReference type="ARBA" id="ARBA00022801"/>
    </source>
</evidence>
<dbReference type="EC" id="5.6.2.4" evidence="9"/>
<evidence type="ECO:0000256" key="2">
    <source>
        <dbReference type="ARBA" id="ARBA00022741"/>
    </source>
</evidence>
<evidence type="ECO:0000256" key="11">
    <source>
        <dbReference type="ARBA" id="ARBA00048988"/>
    </source>
</evidence>
<evidence type="ECO:0000256" key="9">
    <source>
        <dbReference type="ARBA" id="ARBA00034808"/>
    </source>
</evidence>
<sequence length="597" mass="66964">MSERSAYIKAAESLRGNSGQWAAYESDGHCVVLAGPGSGKTKTLTIKLARMLAEDIEEPRGLACITYNNECARELEQRLNDLGIAPGKRIFIGTVHSFSLTQIILPYSKVARLGLPEDFAVANLQEQRDALERAYDRVIGRDEDPHRMWKGLMERYRRSHLNRAAAAFHDDDATCAQLVLAYEEELRAQGLIDFDDMPLLALRALRENKWLRCAIRAKYPVLAVDEYQDLGSALHSMVLGLCFSTGIRLFAVGDVDQSIYGFIGAKPELLRRLAQRADVETVPLRLNYRCGSSIVTASQFALGEERGYEAPAGAAEGTIYFQPLHGSYEQRAYYIFETLIPNAIARLPGLESGDIAILYPAAWLGDYIADAAQAYGYGTVRADSKSHYPRSSRLMRWLEQCATWCCSGWQTGTPRFSRLVADGERLFAETLASETEQNEFQRQLITFLWERRDSTLDLHTWLTTFRQELLNDHLARSRTMSDERNTLNTFVEKSAPGNTCDGFTLGLFCGHGEGNNRITLTTLHSSKGREFRFVVLFGMDDGKLPRNNAGEGEIREARRLFYVGFTRAEEEIHIIYSANNPSPFVTELAGRIDAGDV</sequence>
<evidence type="ECO:0000313" key="15">
    <source>
        <dbReference type="Proteomes" id="UP000754821"/>
    </source>
</evidence>
<name>A0ABR9F8C7_9GAMM</name>
<evidence type="ECO:0000256" key="8">
    <source>
        <dbReference type="ARBA" id="ARBA00034617"/>
    </source>
</evidence>
<dbReference type="PANTHER" id="PTHR11070">
    <property type="entry name" value="UVRD / RECB / PCRA DNA HELICASE FAMILY MEMBER"/>
    <property type="match status" value="1"/>
</dbReference>
<dbReference type="Gene3D" id="3.40.50.300">
    <property type="entry name" value="P-loop containing nucleotide triphosphate hydrolases"/>
    <property type="match status" value="2"/>
</dbReference>
<keyword evidence="2 12" id="KW-0547">Nucleotide-binding</keyword>
<proteinExistence type="inferred from homology"/>